<keyword evidence="4" id="KW-1185">Reference proteome</keyword>
<dbReference type="SMART" id="SM01394">
    <property type="entry name" value="S_100"/>
    <property type="match status" value="1"/>
</dbReference>
<feature type="compositionally biased region" description="Basic and acidic residues" evidence="1">
    <location>
        <begin position="154"/>
        <end position="196"/>
    </location>
</feature>
<accession>A0A7K9D506</accession>
<dbReference type="GO" id="GO:0051896">
    <property type="term" value="P:regulation of phosphatidylinositol 3-kinase/protein kinase B signal transduction"/>
    <property type="evidence" value="ECO:0007669"/>
    <property type="project" value="TreeGrafter"/>
</dbReference>
<name>A0A7K9D506_9AVES</name>
<dbReference type="CDD" id="cd00213">
    <property type="entry name" value="S-100"/>
    <property type="match status" value="1"/>
</dbReference>
<evidence type="ECO:0000313" key="3">
    <source>
        <dbReference type="EMBL" id="NXG60016.1"/>
    </source>
</evidence>
<dbReference type="Pfam" id="PF01023">
    <property type="entry name" value="S_100"/>
    <property type="match status" value="1"/>
</dbReference>
<feature type="non-terminal residue" evidence="3">
    <location>
        <position position="1"/>
    </location>
</feature>
<evidence type="ECO:0000256" key="1">
    <source>
        <dbReference type="SAM" id="MobiDB-lite"/>
    </source>
</evidence>
<dbReference type="SUPFAM" id="SSF47473">
    <property type="entry name" value="EF-hand"/>
    <property type="match status" value="1"/>
</dbReference>
<feature type="compositionally biased region" description="Basic and acidic residues" evidence="1">
    <location>
        <begin position="271"/>
        <end position="295"/>
    </location>
</feature>
<sequence>MAQPQENMDGIISAFYMCTRSDGNCSPLSREELRHLMEQEFAEAMENPQDPKTVKKVLCFLDDNSNCRVDFSELLSLVFCVAKACYQPLQQHQGPEDHQELIEQGKAVGEQPLGLRAEGRVSHNQQVHEQNVSNQVQDPDEHQIQVGETQEQDPDTHQTQEDETSKQERDTRQTQEGETSKQDQDTRQTQEGETSKQDQNARQTQEGETPKQDPDNHQTQEGETKEEDQGTHQTQEGERPEQKQDTHQDDGTKAPGGDPERGEILDTATPEQHRNTHKAEETETPKQDPKPHLAKETGALRQGSNDHQSPEMESEEQDLNSPSETQGRDPNKETQVSEAPWHDPNPSKAQKLLPPQSGASPHWDPKPQGSLHDPALHHLPESKVLEQEHSEAEAPSHPAQQQQDLHHQRQPTMEQQLLQPLYQWPAQQ</sequence>
<dbReference type="GO" id="GO:0005509">
    <property type="term" value="F:calcium ion binding"/>
    <property type="evidence" value="ECO:0007669"/>
    <property type="project" value="TreeGrafter"/>
</dbReference>
<feature type="compositionally biased region" description="Basic and acidic residues" evidence="1">
    <location>
        <begin position="208"/>
        <end position="264"/>
    </location>
</feature>
<dbReference type="PANTHER" id="PTHR11639:SF26">
    <property type="entry name" value="CORNULIN"/>
    <property type="match status" value="1"/>
</dbReference>
<dbReference type="Gene3D" id="1.10.238.10">
    <property type="entry name" value="EF-hand"/>
    <property type="match status" value="1"/>
</dbReference>
<dbReference type="GO" id="GO:0048306">
    <property type="term" value="F:calcium-dependent protein binding"/>
    <property type="evidence" value="ECO:0007669"/>
    <property type="project" value="TreeGrafter"/>
</dbReference>
<gene>
    <name evidence="3" type="primary">Crnn</name>
    <name evidence="3" type="ORF">HEMCOM_R06355</name>
</gene>
<dbReference type="AlphaFoldDB" id="A0A7K9D506"/>
<dbReference type="GO" id="GO:0046914">
    <property type="term" value="F:transition metal ion binding"/>
    <property type="evidence" value="ECO:0007669"/>
    <property type="project" value="InterPro"/>
</dbReference>
<dbReference type="PANTHER" id="PTHR11639">
    <property type="entry name" value="S100 CALCIUM-BINDING PROTEIN"/>
    <property type="match status" value="1"/>
</dbReference>
<dbReference type="InterPro" id="IPR034325">
    <property type="entry name" value="S-100_dom"/>
</dbReference>
<feature type="compositionally biased region" description="Polar residues" evidence="1">
    <location>
        <begin position="197"/>
        <end position="207"/>
    </location>
</feature>
<dbReference type="Proteomes" id="UP000518305">
    <property type="component" value="Unassembled WGS sequence"/>
</dbReference>
<feature type="domain" description="S100/CaBP-9k-type calcium binding subdomain" evidence="2">
    <location>
        <begin position="4"/>
        <end position="46"/>
    </location>
</feature>
<reference evidence="3 4" key="1">
    <citation type="submission" date="2019-09" db="EMBL/GenBank/DDBJ databases">
        <title>Bird 10,000 Genomes (B10K) Project - Family phase.</title>
        <authorList>
            <person name="Zhang G."/>
        </authorList>
    </citation>
    <scope>NUCLEOTIDE SEQUENCE [LARGE SCALE GENOMIC DNA]</scope>
    <source>
        <strain evidence="3">B10K-DU-001-23</strain>
        <tissue evidence="3">Muscle</tissue>
    </source>
</reference>
<comment type="caution">
    <text evidence="3">The sequence shown here is derived from an EMBL/GenBank/DDBJ whole genome shotgun (WGS) entry which is preliminary data.</text>
</comment>
<dbReference type="GO" id="GO:0071345">
    <property type="term" value="P:cellular response to cytokine stimulus"/>
    <property type="evidence" value="ECO:0007669"/>
    <property type="project" value="TreeGrafter"/>
</dbReference>
<evidence type="ECO:0000259" key="2">
    <source>
        <dbReference type="SMART" id="SM01394"/>
    </source>
</evidence>
<dbReference type="InterPro" id="IPR011992">
    <property type="entry name" value="EF-hand-dom_pair"/>
</dbReference>
<feature type="compositionally biased region" description="Polar residues" evidence="1">
    <location>
        <begin position="122"/>
        <end position="137"/>
    </location>
</feature>
<dbReference type="EMBL" id="VWZJ01006285">
    <property type="protein sequence ID" value="NXG60016.1"/>
    <property type="molecule type" value="Genomic_DNA"/>
</dbReference>
<dbReference type="GO" id="GO:0005615">
    <property type="term" value="C:extracellular space"/>
    <property type="evidence" value="ECO:0007669"/>
    <property type="project" value="TreeGrafter"/>
</dbReference>
<feature type="region of interest" description="Disordered" evidence="1">
    <location>
        <begin position="121"/>
        <end position="428"/>
    </location>
</feature>
<feature type="compositionally biased region" description="Basic and acidic residues" evidence="1">
    <location>
        <begin position="374"/>
        <end position="394"/>
    </location>
</feature>
<proteinExistence type="predicted"/>
<dbReference type="OrthoDB" id="9909924at2759"/>
<dbReference type="GO" id="GO:1902808">
    <property type="term" value="P:positive regulation of cell cycle G1/S phase transition"/>
    <property type="evidence" value="ECO:0007669"/>
    <property type="project" value="TreeGrafter"/>
</dbReference>
<feature type="non-terminal residue" evidence="3">
    <location>
        <position position="428"/>
    </location>
</feature>
<evidence type="ECO:0000313" key="4">
    <source>
        <dbReference type="Proteomes" id="UP000518305"/>
    </source>
</evidence>
<organism evidence="3 4">
    <name type="scientific">Hemiprocne comata</name>
    <dbReference type="NCBI Taxonomy" id="243314"/>
    <lineage>
        <taxon>Eukaryota</taxon>
        <taxon>Metazoa</taxon>
        <taxon>Chordata</taxon>
        <taxon>Craniata</taxon>
        <taxon>Vertebrata</taxon>
        <taxon>Euteleostomi</taxon>
        <taxon>Archelosauria</taxon>
        <taxon>Archosauria</taxon>
        <taxon>Dinosauria</taxon>
        <taxon>Saurischia</taxon>
        <taxon>Theropoda</taxon>
        <taxon>Coelurosauria</taxon>
        <taxon>Aves</taxon>
        <taxon>Neognathae</taxon>
        <taxon>Neoaves</taxon>
        <taxon>Strisores</taxon>
        <taxon>Apodiformes</taxon>
        <taxon>Apodidae</taxon>
        <taxon>Hemiprocninae</taxon>
        <taxon>Hemiprocne</taxon>
    </lineage>
</organism>
<dbReference type="InterPro" id="IPR013787">
    <property type="entry name" value="S100_Ca-bd_sub"/>
</dbReference>
<protein>
    <submittedName>
        <fullName evidence="3">CRNN protein</fullName>
    </submittedName>
</protein>